<dbReference type="PANTHER" id="PTHR44167">
    <property type="entry name" value="OVARIAN-SPECIFIC SERINE/THREONINE-PROTEIN KINASE LOK-RELATED"/>
    <property type="match status" value="1"/>
</dbReference>
<dbReference type="InterPro" id="IPR013083">
    <property type="entry name" value="Znf_RING/FYVE/PHD"/>
</dbReference>
<feature type="non-terminal residue" evidence="2">
    <location>
        <position position="308"/>
    </location>
</feature>
<dbReference type="PROSITE" id="PS50011">
    <property type="entry name" value="PROTEIN_KINASE_DOM"/>
    <property type="match status" value="1"/>
</dbReference>
<dbReference type="GO" id="GO:0005524">
    <property type="term" value="F:ATP binding"/>
    <property type="evidence" value="ECO:0007669"/>
    <property type="project" value="InterPro"/>
</dbReference>
<proteinExistence type="predicted"/>
<dbReference type="PROSITE" id="PS00108">
    <property type="entry name" value="PROTEIN_KINASE_ST"/>
    <property type="match status" value="1"/>
</dbReference>
<dbReference type="GO" id="GO:0004674">
    <property type="term" value="F:protein serine/threonine kinase activity"/>
    <property type="evidence" value="ECO:0007669"/>
    <property type="project" value="TreeGrafter"/>
</dbReference>
<dbReference type="AlphaFoldDB" id="A0A2R5GX90"/>
<evidence type="ECO:0000313" key="3">
    <source>
        <dbReference type="Proteomes" id="UP000241890"/>
    </source>
</evidence>
<dbReference type="Gene3D" id="3.30.40.10">
    <property type="entry name" value="Zinc/RING finger domain, C3HC4 (zinc finger)"/>
    <property type="match status" value="1"/>
</dbReference>
<dbReference type="SUPFAM" id="SSF56112">
    <property type="entry name" value="Protein kinase-like (PK-like)"/>
    <property type="match status" value="1"/>
</dbReference>
<keyword evidence="2" id="KW-0418">Kinase</keyword>
<dbReference type="Pfam" id="PF00069">
    <property type="entry name" value="Pkinase"/>
    <property type="match status" value="1"/>
</dbReference>
<comment type="caution">
    <text evidence="2">The sequence shown here is derived from an EMBL/GenBank/DDBJ whole genome shotgun (WGS) entry which is preliminary data.</text>
</comment>
<dbReference type="EMBL" id="BEYU01000409">
    <property type="protein sequence ID" value="GBG35195.1"/>
    <property type="molecule type" value="Genomic_DNA"/>
</dbReference>
<dbReference type="InterPro" id="IPR008271">
    <property type="entry name" value="Ser/Thr_kinase_AS"/>
</dbReference>
<dbReference type="SMART" id="SM00220">
    <property type="entry name" value="S_TKc"/>
    <property type="match status" value="1"/>
</dbReference>
<dbReference type="InterPro" id="IPR000719">
    <property type="entry name" value="Prot_kinase_dom"/>
</dbReference>
<keyword evidence="2" id="KW-0808">Transferase</keyword>
<protein>
    <submittedName>
        <fullName evidence="2">Protein kinase, putative</fullName>
    </submittedName>
</protein>
<accession>A0A2R5GX90</accession>
<dbReference type="InterPro" id="IPR011009">
    <property type="entry name" value="Kinase-like_dom_sf"/>
</dbReference>
<sequence>MQSACIVRIQGAFMQDAHQGCILMPFYKGGDLDAWIRDSPFADLATRRRIAIGLLYGLHDLHSRGFVHCDIKPKNIFLAPSLSPVLGNFDGVQMHDVTMTQPLQTTKQYMAPELLRDEDVDKVESAVDMYSVGVVLAKLFENTEISEATKSLISSLRSEDPSQRPTALEALHHEAFQVEPVKEASCAICLDIYPADESVSCADGHFTCKKCLGHSVRAAAQPDAHVNFLRDGSMCCVAPDCELLIAGHAIATAVPEDFANWLDIVRKHFERDAAAEQERQLQLRLDAALREHGLDPTTQNHLHTIQDS</sequence>
<feature type="domain" description="Protein kinase" evidence="1">
    <location>
        <begin position="1"/>
        <end position="176"/>
    </location>
</feature>
<evidence type="ECO:0000313" key="2">
    <source>
        <dbReference type="EMBL" id="GBG35195.1"/>
    </source>
</evidence>
<dbReference type="PANTHER" id="PTHR44167:SF31">
    <property type="entry name" value="PROTEIN CBG02007"/>
    <property type="match status" value="1"/>
</dbReference>
<reference evidence="2 3" key="1">
    <citation type="submission" date="2017-12" db="EMBL/GenBank/DDBJ databases">
        <title>Sequencing, de novo assembly and annotation of complete genome of a new Thraustochytrid species, strain FCC1311.</title>
        <authorList>
            <person name="Sedici K."/>
            <person name="Godart F."/>
            <person name="Aiese Cigliano R."/>
            <person name="Sanseverino W."/>
            <person name="Barakat M."/>
            <person name="Ortet P."/>
            <person name="Marechal E."/>
            <person name="Cagnac O."/>
            <person name="Amato A."/>
        </authorList>
    </citation>
    <scope>NUCLEOTIDE SEQUENCE [LARGE SCALE GENOMIC DNA]</scope>
</reference>
<evidence type="ECO:0000259" key="1">
    <source>
        <dbReference type="PROSITE" id="PS50011"/>
    </source>
</evidence>
<organism evidence="2 3">
    <name type="scientific">Hondaea fermentalgiana</name>
    <dbReference type="NCBI Taxonomy" id="2315210"/>
    <lineage>
        <taxon>Eukaryota</taxon>
        <taxon>Sar</taxon>
        <taxon>Stramenopiles</taxon>
        <taxon>Bigyra</taxon>
        <taxon>Labyrinthulomycetes</taxon>
        <taxon>Thraustochytrida</taxon>
        <taxon>Thraustochytriidae</taxon>
        <taxon>Hondaea</taxon>
    </lineage>
</organism>
<keyword evidence="3" id="KW-1185">Reference proteome</keyword>
<dbReference type="Gene3D" id="1.10.510.10">
    <property type="entry name" value="Transferase(Phosphotransferase) domain 1"/>
    <property type="match status" value="1"/>
</dbReference>
<gene>
    <name evidence="2" type="ORF">FCC1311_114182</name>
</gene>
<dbReference type="GO" id="GO:0044773">
    <property type="term" value="P:mitotic DNA damage checkpoint signaling"/>
    <property type="evidence" value="ECO:0007669"/>
    <property type="project" value="TreeGrafter"/>
</dbReference>
<dbReference type="GO" id="GO:0005737">
    <property type="term" value="C:cytoplasm"/>
    <property type="evidence" value="ECO:0007669"/>
    <property type="project" value="TreeGrafter"/>
</dbReference>
<dbReference type="InParanoid" id="A0A2R5GX90"/>
<dbReference type="CDD" id="cd00180">
    <property type="entry name" value="PKc"/>
    <property type="match status" value="1"/>
</dbReference>
<name>A0A2R5GX90_9STRA</name>
<dbReference type="GO" id="GO:0005634">
    <property type="term" value="C:nucleus"/>
    <property type="evidence" value="ECO:0007669"/>
    <property type="project" value="TreeGrafter"/>
</dbReference>
<dbReference type="OrthoDB" id="106772at2759"/>
<dbReference type="Proteomes" id="UP000241890">
    <property type="component" value="Unassembled WGS sequence"/>
</dbReference>